<keyword evidence="1" id="KW-1133">Transmembrane helix</keyword>
<protein>
    <submittedName>
        <fullName evidence="2">Uncharacterized protein</fullName>
    </submittedName>
</protein>
<gene>
    <name evidence="2" type="ORF">AR543_p0152</name>
</gene>
<dbReference type="OrthoDB" id="9967197at2"/>
<geneLocation type="plasmid" evidence="2 3">
    <name>unnamed1</name>
</geneLocation>
<evidence type="ECO:0000313" key="3">
    <source>
        <dbReference type="Proteomes" id="UP000078148"/>
    </source>
</evidence>
<reference evidence="2 3" key="1">
    <citation type="journal article" date="2016" name="Int. J. Syst. Evol. Microbiol.">
        <title>Paenibacillus damxungensis sp. nov., isolated from raw yak (Bos grunniens) milk.</title>
        <authorList>
            <person name="Wu Z."/>
            <person name="Gao C."/>
            <person name="Han J."/>
            <person name="Liu Z."/>
        </authorList>
    </citation>
    <scope>NUCLEOTIDE SEQUENCE [LARGE SCALE GENOMIC DNA]</scope>
    <source>
        <strain evidence="2 3">BD3526</strain>
        <plasmid evidence="2 3">unnamed1</plasmid>
    </source>
</reference>
<keyword evidence="1" id="KW-0472">Membrane</keyword>
<dbReference type="AlphaFoldDB" id="A0A1X9T463"/>
<dbReference type="KEGG" id="pbv:AR543_p0152"/>
<dbReference type="RefSeq" id="WP_087071459.1">
    <property type="nucleotide sequence ID" value="NZ_CP021170.1"/>
</dbReference>
<evidence type="ECO:0000256" key="1">
    <source>
        <dbReference type="SAM" id="Phobius"/>
    </source>
</evidence>
<accession>A0A1X9T463</accession>
<sequence>MAEYDEYTKVVRLSRVEIGQMYDRANIIRDAYEFNRGKDFMVSKLVPWGKAVGTGSTLATIFKAPIPYQMKFILGIVSLAVTFISGTNYYLNMLKTGEHELLQVKKWAESNKSKYKYFEFEIAIMEYMTTTAEGRVPVVYVQGSGGVTRAQKHDGTWVNV</sequence>
<proteinExistence type="predicted"/>
<evidence type="ECO:0000313" key="2">
    <source>
        <dbReference type="EMBL" id="ARR10760.1"/>
    </source>
</evidence>
<organism evidence="2 3">
    <name type="scientific">Paenibacillus bovis</name>
    <dbReference type="NCBI Taxonomy" id="1616788"/>
    <lineage>
        <taxon>Bacteria</taxon>
        <taxon>Bacillati</taxon>
        <taxon>Bacillota</taxon>
        <taxon>Bacilli</taxon>
        <taxon>Bacillales</taxon>
        <taxon>Paenibacillaceae</taxon>
        <taxon>Paenibacillus</taxon>
    </lineage>
</organism>
<keyword evidence="1" id="KW-0812">Transmembrane</keyword>
<keyword evidence="2" id="KW-0614">Plasmid</keyword>
<dbReference type="EMBL" id="CP021170">
    <property type="protein sequence ID" value="ARR10760.1"/>
    <property type="molecule type" value="Genomic_DNA"/>
</dbReference>
<name>A0A1X9T463_9BACL</name>
<dbReference type="Proteomes" id="UP000078148">
    <property type="component" value="Plasmid unnamed1"/>
</dbReference>
<feature type="transmembrane region" description="Helical" evidence="1">
    <location>
        <begin position="72"/>
        <end position="91"/>
    </location>
</feature>
<keyword evidence="3" id="KW-1185">Reference proteome</keyword>